<feature type="transmembrane region" description="Helical" evidence="10">
    <location>
        <begin position="1971"/>
        <end position="1992"/>
    </location>
</feature>
<feature type="compositionally biased region" description="Basic residues" evidence="9">
    <location>
        <begin position="610"/>
        <end position="621"/>
    </location>
</feature>
<dbReference type="Pfam" id="PF18122">
    <property type="entry name" value="APC1_C"/>
    <property type="match status" value="1"/>
</dbReference>
<feature type="region of interest" description="Disordered" evidence="9">
    <location>
        <begin position="605"/>
        <end position="627"/>
    </location>
</feature>
<evidence type="ECO:0000313" key="13">
    <source>
        <dbReference type="Proteomes" id="UP001224775"/>
    </source>
</evidence>
<evidence type="ECO:0000256" key="3">
    <source>
        <dbReference type="ARBA" id="ARBA00022618"/>
    </source>
</evidence>
<evidence type="ECO:0000256" key="6">
    <source>
        <dbReference type="ARBA" id="ARBA00022989"/>
    </source>
</evidence>
<gene>
    <name evidence="12" type="ORF">QTG54_010635</name>
</gene>
<evidence type="ECO:0000313" key="12">
    <source>
        <dbReference type="EMBL" id="KAK1738605.1"/>
    </source>
</evidence>
<evidence type="ECO:0000259" key="11">
    <source>
        <dbReference type="Pfam" id="PF18122"/>
    </source>
</evidence>
<comment type="similarity">
    <text evidence="2">Belongs to the APC1 family.</text>
</comment>
<feature type="domain" description="Anaphase-promoting complex subunit 1 C-terminal" evidence="11">
    <location>
        <begin position="1826"/>
        <end position="1952"/>
    </location>
</feature>
<evidence type="ECO:0000256" key="5">
    <source>
        <dbReference type="ARBA" id="ARBA00022776"/>
    </source>
</evidence>
<evidence type="ECO:0000256" key="7">
    <source>
        <dbReference type="ARBA" id="ARBA00023136"/>
    </source>
</evidence>
<dbReference type="GO" id="GO:0060090">
    <property type="term" value="F:molecular adaptor activity"/>
    <property type="evidence" value="ECO:0007669"/>
    <property type="project" value="TreeGrafter"/>
</dbReference>
<dbReference type="GO" id="GO:0005680">
    <property type="term" value="C:anaphase-promoting complex"/>
    <property type="evidence" value="ECO:0007669"/>
    <property type="project" value="InterPro"/>
</dbReference>
<dbReference type="GO" id="GO:0007091">
    <property type="term" value="P:metaphase/anaphase transition of mitotic cell cycle"/>
    <property type="evidence" value="ECO:0007669"/>
    <property type="project" value="TreeGrafter"/>
</dbReference>
<dbReference type="GO" id="GO:0015165">
    <property type="term" value="F:pyrimidine nucleotide-sugar transmembrane transporter activity"/>
    <property type="evidence" value="ECO:0007669"/>
    <property type="project" value="InterPro"/>
</dbReference>
<feature type="compositionally biased region" description="Polar residues" evidence="9">
    <location>
        <begin position="93"/>
        <end position="120"/>
    </location>
</feature>
<feature type="region of interest" description="Disordered" evidence="9">
    <location>
        <begin position="1107"/>
        <end position="1132"/>
    </location>
</feature>
<dbReference type="GO" id="GO:0031145">
    <property type="term" value="P:anaphase-promoting complex-dependent catabolic process"/>
    <property type="evidence" value="ECO:0007669"/>
    <property type="project" value="TreeGrafter"/>
</dbReference>
<dbReference type="Proteomes" id="UP001224775">
    <property type="component" value="Unassembled WGS sequence"/>
</dbReference>
<dbReference type="Pfam" id="PF04142">
    <property type="entry name" value="Nuc_sug_transp"/>
    <property type="match status" value="1"/>
</dbReference>
<keyword evidence="7 10" id="KW-0472">Membrane</keyword>
<dbReference type="InterPro" id="IPR007271">
    <property type="entry name" value="Nuc_sug_transpt"/>
</dbReference>
<feature type="transmembrane region" description="Helical" evidence="10">
    <location>
        <begin position="2151"/>
        <end position="2171"/>
    </location>
</feature>
<protein>
    <submittedName>
        <fullName evidence="12">Anaphase-promoting complex subunit 1</fullName>
    </submittedName>
</protein>
<evidence type="ECO:0000256" key="4">
    <source>
        <dbReference type="ARBA" id="ARBA00022692"/>
    </source>
</evidence>
<proteinExistence type="inferred from homology"/>
<keyword evidence="5" id="KW-0498">Mitosis</keyword>
<evidence type="ECO:0000256" key="10">
    <source>
        <dbReference type="SAM" id="Phobius"/>
    </source>
</evidence>
<comment type="subcellular location">
    <subcellularLocation>
        <location evidence="1">Membrane</location>
        <topology evidence="1">Multi-pass membrane protein</topology>
    </subcellularLocation>
</comment>
<dbReference type="InterPro" id="IPR011989">
    <property type="entry name" value="ARM-like"/>
</dbReference>
<dbReference type="GO" id="GO:0000139">
    <property type="term" value="C:Golgi membrane"/>
    <property type="evidence" value="ECO:0007669"/>
    <property type="project" value="InterPro"/>
</dbReference>
<dbReference type="Gene3D" id="1.25.10.10">
    <property type="entry name" value="Leucine-rich Repeat Variant"/>
    <property type="match status" value="1"/>
</dbReference>
<accession>A0AAD8Y4P5</accession>
<dbReference type="GO" id="GO:0051301">
    <property type="term" value="P:cell division"/>
    <property type="evidence" value="ECO:0007669"/>
    <property type="project" value="UniProtKB-KW"/>
</dbReference>
<feature type="transmembrane region" description="Helical" evidence="10">
    <location>
        <begin position="2093"/>
        <end position="2113"/>
    </location>
</feature>
<evidence type="ECO:0000256" key="2">
    <source>
        <dbReference type="ARBA" id="ARBA00010547"/>
    </source>
</evidence>
<dbReference type="InterPro" id="IPR041221">
    <property type="entry name" value="APC1_C"/>
</dbReference>
<keyword evidence="3" id="KW-0132">Cell division</keyword>
<feature type="transmembrane region" description="Helical" evidence="10">
    <location>
        <begin position="2054"/>
        <end position="2073"/>
    </location>
</feature>
<feature type="transmembrane region" description="Helical" evidence="10">
    <location>
        <begin position="2122"/>
        <end position="2139"/>
    </location>
</feature>
<organism evidence="12 13">
    <name type="scientific">Skeletonema marinoi</name>
    <dbReference type="NCBI Taxonomy" id="267567"/>
    <lineage>
        <taxon>Eukaryota</taxon>
        <taxon>Sar</taxon>
        <taxon>Stramenopiles</taxon>
        <taxon>Ochrophyta</taxon>
        <taxon>Bacillariophyta</taxon>
        <taxon>Coscinodiscophyceae</taxon>
        <taxon>Thalassiosirophycidae</taxon>
        <taxon>Thalassiosirales</taxon>
        <taxon>Skeletonemataceae</taxon>
        <taxon>Skeletonema</taxon>
        <taxon>Skeletonema marinoi-dohrnii complex</taxon>
    </lineage>
</organism>
<name>A0AAD8Y4P5_9STRA</name>
<dbReference type="PANTHER" id="PTHR12827:SF3">
    <property type="entry name" value="ANAPHASE-PROMOTING COMPLEX SUBUNIT 1"/>
    <property type="match status" value="1"/>
</dbReference>
<keyword evidence="6 10" id="KW-1133">Transmembrane helix</keyword>
<dbReference type="EMBL" id="JATAAI010000020">
    <property type="protein sequence ID" value="KAK1738605.1"/>
    <property type="molecule type" value="Genomic_DNA"/>
</dbReference>
<evidence type="ECO:0000256" key="1">
    <source>
        <dbReference type="ARBA" id="ARBA00004141"/>
    </source>
</evidence>
<dbReference type="InterPro" id="IPR024990">
    <property type="entry name" value="Apc1"/>
</dbReference>
<keyword evidence="8" id="KW-0131">Cell cycle</keyword>
<keyword evidence="4 10" id="KW-0812">Transmembrane</keyword>
<dbReference type="PANTHER" id="PTHR12827">
    <property type="entry name" value="MEIOTIC CHECKPOINT REGULATOR TSG24 FAMILY MEMBER"/>
    <property type="match status" value="1"/>
</dbReference>
<feature type="region of interest" description="Disordered" evidence="9">
    <location>
        <begin position="183"/>
        <end position="217"/>
    </location>
</feature>
<evidence type="ECO:0000256" key="9">
    <source>
        <dbReference type="SAM" id="MobiDB-lite"/>
    </source>
</evidence>
<dbReference type="GO" id="GO:0070979">
    <property type="term" value="P:protein K11-linked ubiquitination"/>
    <property type="evidence" value="ECO:0007669"/>
    <property type="project" value="TreeGrafter"/>
</dbReference>
<keyword evidence="13" id="KW-1185">Reference proteome</keyword>
<comment type="caution">
    <text evidence="12">The sequence shown here is derived from an EMBL/GenBank/DDBJ whole genome shotgun (WGS) entry which is preliminary data.</text>
</comment>
<reference evidence="12" key="1">
    <citation type="submission" date="2023-06" db="EMBL/GenBank/DDBJ databases">
        <title>Survivors Of The Sea: Transcriptome response of Skeletonema marinoi to long-term dormancy.</title>
        <authorList>
            <person name="Pinder M.I.M."/>
            <person name="Kourtchenko O."/>
            <person name="Robertson E.K."/>
            <person name="Larsson T."/>
            <person name="Maumus F."/>
            <person name="Osuna-Cruz C.M."/>
            <person name="Vancaester E."/>
            <person name="Stenow R."/>
            <person name="Vandepoele K."/>
            <person name="Ploug H."/>
            <person name="Bruchert V."/>
            <person name="Godhe A."/>
            <person name="Topel M."/>
        </authorList>
    </citation>
    <scope>NUCLEOTIDE SEQUENCE</scope>
    <source>
        <strain evidence="12">R05AC</strain>
    </source>
</reference>
<evidence type="ECO:0000256" key="8">
    <source>
        <dbReference type="ARBA" id="ARBA00023306"/>
    </source>
</evidence>
<sequence>MAALHPTTPVEVVPLHTTTTNSDNDNNLQQWLIVHDASSLRGSSSAVLSNDSVNDGGDVIAFIQHHDDDTNNRQVVVQRMDGTDIASFALPADTNNNHAASSSRQKQRNNGNTNKNELSGWSEGYQNQVLCWASFHKQQQQHDGDTKNTSIGGGGRKMLCVLGNQNTLLVFDVLGDTAILATTGNHSTANNTTLSNNNNKSNSDDDDDAGGGPAGHTISLPFRAQSIYPVPNGCGLIVVRTPSEEDYVAAVQDEEEEALSHSLVSDGGGGGLLEGEAATIPPPPSALGMSLPATPRRQYIEGKTNEDDDELSLEIGPPDPLRFGVANNNNNNIQNSSTAVVGLLPCLFTLRHPLDEIRPVATTTTTTTTIAPSQMDDEEEEGVGMGVINNIMTDSPLRDGITTDMTEDNDTDPEEQQQLKLDLFTDVNETLVHVGSPRLFHHPIYSSSESSNSGGGSSATSSPPMICVTYNEALKRHTIWSLSKSKSDVEEVPLWKSTGRGVWREQEMTTTEKVDEEEEDAVMEEEEEEVLQTTSGSIRGVAQQLGNDDVAEPAILRCYSLNLSSLSSSKDDNKQNNDAPVLVDSVSHVKDVACSSAQPVQSIPIPLKPFSRKGEKRHRSSSRFQSKDENTLATDILVVQTNNANGGGDEPRLCLFRAGSIHVVDFALPKSMMQSQTFQGFHCVGLENAVGNRVDIKLVKADDTSQTKIVRSEIALVVHASPVAETALCAIDSALGTDGDEGSAALPLLIRADCIRLLQQMWSSDKDGDVPSGVEDIAWYTLTVILLKLLLLGRKSQPAMQTSAKGYGELSAWEQLLQSDFHAAFSEGEGRLLFGDSGPNDVSPSHHQDASSMLERYDGELSSLEFAHKINMEGDVLNFKKHIFDSLHLLHEDARLVSKSRGNSWTRRLGSLLLQVSEQMSPLMVDFEDHYQRYLGGSRCVSTACMTPEISLEEKCRLSSFGVAPCIMTWVDSMLQVDSIPVEEMDFGTAEYLKLVEFGLNGACATSWMTIRLLSTLLAKSTSPQHLRDRQIVMSMLDEGVYHHIQLQEELPMSISLILLEVIRRCRVDPPQIDSDLYWSCAAYDLVGRNDLAELLAQSLSADKKDSESSFSYEGSDSQGGEATPEDPDKDGLAALEDFSSMIFPDDNRIKEATRLLRSSRPLFLRVPRAVELTDHEYERSKQDKLLLLCRRSIATPLGRAMLTLGTHRMLSSDQLLIPDIVLAGRVPPANGTLALDMSSCPPNFRIWPEFHNGVAAGLRLPEASSDGGKIITRTWIKFNKPASQSTSNNSTNQTPPSYAHGGFLMALGLRGHLAALNTSDLTDYLSQGTITTTSSHRLMTEFLLNEIGRQPTKDQNTNDRESFALVCGLSLGLINLQKGKATVSGLEDLKIEERLHRYISGVGADKFQNTPPPFPNGNQTEGDRNARIHESDMLNRDITAPGSILALGLMYIKSENVSVASILKLPDTHFLLDYIRPDLLALRVLAKSLILWNVEPTAEWIDSQVPSVVQNSIEFMRKAAAKAVSLGMGMDVEMDGNGDESKNDVADFDPQAVRQANAFIIAGACFSIGIRYAGSANRDAAAAIFQRVMWFLELRDNKDVTRQVQRPDLTTLTTCLCTSAISLALVMAGTGDLDSFRLFRALRWSCDDNVSYGTHMIYGAAIGLLFLGGGKRTLGSSPEDVAMLIAAFFPHYPILSSDNQYHLQALRHMYVLAAHDRILESVDVDSREKVCIPIELSLPDTPECIQSSTPFLVANNSNFVELRTKSDRYYPIVLKTTDWNSRGIMSNIFVKRKPGHLSYLQDPNALRSLSIQAGSTNSESFLKSIKMMSDDSVLASFTKYFCKADKKGSYPDLLPEANSDFLRYCNLVANECMQEEKSEMLPLYLTLFRLMNSRRQQTVSNVWDLRILRTYMRRKGGLLPSDKLLASVNLVSEELITLVCEHVDDMLESAADMDEYKADESELMLPAEKIVALVILLVAALVMEGILPLNLEYYMNYLSNTTAAADSNETTKFSLSSRHVSHGVLPIMLASFLSGLAGAITQKSLQSGGGRNALMFTMELCVASILILLVSFATSDDGKKIQERGFFDQWTFLTLVPILTNSAGGILVGLVIKYAGTIRKGFALIFGILISGIVQSLIDENKTLTKEDIAGGVLAGLSLWMHASFPYVAAPAKMKAKAE</sequence>
<feature type="region of interest" description="Disordered" evidence="9">
    <location>
        <begin position="89"/>
        <end position="120"/>
    </location>
</feature>
<feature type="region of interest" description="Disordered" evidence="9">
    <location>
        <begin position="1"/>
        <end position="25"/>
    </location>
</feature>
<feature type="compositionally biased region" description="Low complexity" evidence="9">
    <location>
        <begin position="185"/>
        <end position="201"/>
    </location>
</feature>